<feature type="domain" description="Cytochrome c-552/4" evidence="3">
    <location>
        <begin position="125"/>
        <end position="201"/>
    </location>
</feature>
<proteinExistence type="predicted"/>
<evidence type="ECO:0000313" key="5">
    <source>
        <dbReference type="Proteomes" id="UP000005695"/>
    </source>
</evidence>
<dbReference type="PANTHER" id="PTHR35038">
    <property type="entry name" value="DISSIMILATORY SULFITE REDUCTASE SIRA"/>
    <property type="match status" value="1"/>
</dbReference>
<evidence type="ECO:0000256" key="2">
    <source>
        <dbReference type="SAM" id="SignalP"/>
    </source>
</evidence>
<keyword evidence="1 2" id="KW-0732">Signal</keyword>
<dbReference type="AlphaFoldDB" id="Q1JY94"/>
<reference evidence="4" key="2">
    <citation type="submission" date="2006-05" db="EMBL/GenBank/DDBJ databases">
        <title>Sequencing of the draft genome and assembly of Desulfuromonas acetoxidans DSM 684.</title>
        <authorList>
            <consortium name="US DOE Joint Genome Institute (JGI-PGF)"/>
            <person name="Copeland A."/>
            <person name="Lucas S."/>
            <person name="Lapidus A."/>
            <person name="Barry K."/>
            <person name="Detter J.C."/>
            <person name="Glavina del Rio T."/>
            <person name="Hammon N."/>
            <person name="Israni S."/>
            <person name="Dalin E."/>
            <person name="Tice H."/>
            <person name="Bruce D."/>
            <person name="Pitluck S."/>
            <person name="Richardson P."/>
        </authorList>
    </citation>
    <scope>NUCLEOTIDE SEQUENCE [LARGE SCALE GENOMIC DNA]</scope>
    <source>
        <strain evidence="4">DSM 684</strain>
    </source>
</reference>
<evidence type="ECO:0000313" key="4">
    <source>
        <dbReference type="EMBL" id="EAT15312.1"/>
    </source>
</evidence>
<dbReference type="EMBL" id="AAEW02000012">
    <property type="protein sequence ID" value="EAT15312.1"/>
    <property type="molecule type" value="Genomic_DNA"/>
</dbReference>
<accession>Q1JY94</accession>
<sequence>MNHLLGSRHTIILAVLLVVATATATFAQQKVISDDTQECLDCHTTVTPGIVADWQKSRHSHTTPQDALALPEIERRMSTAQVDETLNAVVIGCAECHTMNADQHENDRFEHNGFAIHTVVSPSDCATCHPVEVEDFSHNLMSQAYANLMDNPVYKVMVDNTNGLATFNGASFHHEGADDMSNADSCLACHGTIVQVTGSETRETDMGEMNFPTLSNWPNAGVGRINPDGSKGACASCHMRHQFSIEVARKPYTCAECHKGPDVPAYKVYSVSVHGNIQKSVDKYWDYKAVPWTVGKDFTAPTCAACHVSELVNSDGEILAKRSHRMTDRLPWRIFGLPYAHPHPINADTTTIVNQGGLTLPTELTGEPVTSALISADEMAVRTTNMKNVCSGCHAQQWVDGHFARLDRSIETSNYMTLQATKVLSTAWEEGLAQGLPQGANPFDEAIEMKWIEQWLFYGNSVRFATAMGGVDYGVFADGRWTQAKNLQEMADYLKFLRAGQEKK</sequence>
<dbReference type="PANTHER" id="PTHR35038:SF8">
    <property type="entry name" value="C-TYPE POLYHEME CYTOCHROME OMCC"/>
    <property type="match status" value="1"/>
</dbReference>
<dbReference type="InterPro" id="IPR036280">
    <property type="entry name" value="Multihaem_cyt_sf"/>
</dbReference>
<dbReference type="Gene3D" id="1.20.850.10">
    <property type="entry name" value="Hydroxylamine Oxidoreductase, Chain A, domain 2"/>
    <property type="match status" value="1"/>
</dbReference>
<evidence type="ECO:0000259" key="3">
    <source>
        <dbReference type="Pfam" id="PF13435"/>
    </source>
</evidence>
<dbReference type="Gene3D" id="1.10.780.10">
    <property type="entry name" value="Hydroxylamine Oxidoreductase, Chain A, domain 1"/>
    <property type="match status" value="1"/>
</dbReference>
<comment type="caution">
    <text evidence="4">The sequence shown here is derived from an EMBL/GenBank/DDBJ whole genome shotgun (WGS) entry which is preliminary data.</text>
</comment>
<feature type="chain" id="PRO_5004192670" description="Cytochrome c-552/4 domain-containing protein" evidence="2">
    <location>
        <begin position="28"/>
        <end position="504"/>
    </location>
</feature>
<protein>
    <recommendedName>
        <fullName evidence="3">Cytochrome c-552/4 domain-containing protein</fullName>
    </recommendedName>
</protein>
<feature type="signal peptide" evidence="2">
    <location>
        <begin position="1"/>
        <end position="27"/>
    </location>
</feature>
<evidence type="ECO:0000256" key="1">
    <source>
        <dbReference type="ARBA" id="ARBA00022729"/>
    </source>
</evidence>
<dbReference type="OrthoDB" id="9814800at2"/>
<reference evidence="4" key="1">
    <citation type="submission" date="2006-05" db="EMBL/GenBank/DDBJ databases">
        <title>Annotation of the draft genome assembly of Desulfuromonas acetoxidans DSM 684.</title>
        <authorList>
            <consortium name="US DOE Joint Genome Institute (JGI-ORNL)"/>
            <person name="Larimer F."/>
            <person name="Land M."/>
            <person name="Hauser L."/>
        </authorList>
    </citation>
    <scope>NUCLEOTIDE SEQUENCE [LARGE SCALE GENOMIC DNA]</scope>
    <source>
        <strain evidence="4">DSM 684</strain>
    </source>
</reference>
<keyword evidence="5" id="KW-1185">Reference proteome</keyword>
<dbReference type="InterPro" id="IPR051829">
    <property type="entry name" value="Multiheme_Cytochr_ET"/>
</dbReference>
<dbReference type="Pfam" id="PF13447">
    <property type="entry name" value="Multi-haem_cyto"/>
    <property type="match status" value="1"/>
</dbReference>
<dbReference type="Proteomes" id="UP000005695">
    <property type="component" value="Unassembled WGS sequence"/>
</dbReference>
<gene>
    <name evidence="4" type="ORF">Dace_1281</name>
</gene>
<organism evidence="4 5">
    <name type="scientific">Desulfuromonas acetoxidans (strain DSM 684 / 11070)</name>
    <dbReference type="NCBI Taxonomy" id="281689"/>
    <lineage>
        <taxon>Bacteria</taxon>
        <taxon>Pseudomonadati</taxon>
        <taxon>Thermodesulfobacteriota</taxon>
        <taxon>Desulfuromonadia</taxon>
        <taxon>Desulfuromonadales</taxon>
        <taxon>Desulfuromonadaceae</taxon>
        <taxon>Desulfuromonas</taxon>
    </lineage>
</organism>
<dbReference type="SUPFAM" id="SSF48695">
    <property type="entry name" value="Multiheme cytochromes"/>
    <property type="match status" value="1"/>
</dbReference>
<dbReference type="Pfam" id="PF13435">
    <property type="entry name" value="Cytochrome_C554"/>
    <property type="match status" value="1"/>
</dbReference>
<dbReference type="InterPro" id="IPR023155">
    <property type="entry name" value="Cyt_c-552/4"/>
</dbReference>
<name>Q1JY94_DESA6</name>
<dbReference type="RefSeq" id="WP_006001290.1">
    <property type="nucleotide sequence ID" value="NZ_AAEW02000012.1"/>
</dbReference>